<dbReference type="Proteomes" id="UP000604117">
    <property type="component" value="Unassembled WGS sequence"/>
</dbReference>
<comment type="caution">
    <text evidence="3">The sequence shown here is derived from an EMBL/GenBank/DDBJ whole genome shotgun (WGS) entry which is preliminary data.</text>
</comment>
<keyword evidence="2" id="KW-1133">Transmembrane helix</keyword>
<organism evidence="3 4">
    <name type="scientific">Asanoa siamensis</name>
    <dbReference type="NCBI Taxonomy" id="926357"/>
    <lineage>
        <taxon>Bacteria</taxon>
        <taxon>Bacillati</taxon>
        <taxon>Actinomycetota</taxon>
        <taxon>Actinomycetes</taxon>
        <taxon>Micromonosporales</taxon>
        <taxon>Micromonosporaceae</taxon>
        <taxon>Asanoa</taxon>
    </lineage>
</organism>
<feature type="region of interest" description="Disordered" evidence="1">
    <location>
        <begin position="51"/>
        <end position="97"/>
    </location>
</feature>
<gene>
    <name evidence="3" type="ORF">Asi02nite_76940</name>
</gene>
<evidence type="ECO:0000256" key="2">
    <source>
        <dbReference type="SAM" id="Phobius"/>
    </source>
</evidence>
<feature type="compositionally biased region" description="Low complexity" evidence="1">
    <location>
        <begin position="51"/>
        <end position="62"/>
    </location>
</feature>
<keyword evidence="2" id="KW-0472">Membrane</keyword>
<protein>
    <recommendedName>
        <fullName evidence="5">Secreted protein</fullName>
    </recommendedName>
</protein>
<dbReference type="RefSeq" id="WP_239127616.1">
    <property type="nucleotide sequence ID" value="NZ_BONE01000122.1"/>
</dbReference>
<dbReference type="EMBL" id="BONE01000122">
    <property type="protein sequence ID" value="GIF78176.1"/>
    <property type="molecule type" value="Genomic_DNA"/>
</dbReference>
<name>A0ABQ4D3R3_9ACTN</name>
<proteinExistence type="predicted"/>
<feature type="region of interest" description="Disordered" evidence="1">
    <location>
        <begin position="1"/>
        <end position="24"/>
    </location>
</feature>
<evidence type="ECO:0000313" key="3">
    <source>
        <dbReference type="EMBL" id="GIF78176.1"/>
    </source>
</evidence>
<evidence type="ECO:0008006" key="5">
    <source>
        <dbReference type="Google" id="ProtNLM"/>
    </source>
</evidence>
<reference evidence="3 4" key="1">
    <citation type="submission" date="2021-01" db="EMBL/GenBank/DDBJ databases">
        <title>Whole genome shotgun sequence of Asanoa siamensis NBRC 107932.</title>
        <authorList>
            <person name="Komaki H."/>
            <person name="Tamura T."/>
        </authorList>
    </citation>
    <scope>NUCLEOTIDE SEQUENCE [LARGE SCALE GENOMIC DNA]</scope>
    <source>
        <strain evidence="3 4">NBRC 107932</strain>
    </source>
</reference>
<evidence type="ECO:0000313" key="4">
    <source>
        <dbReference type="Proteomes" id="UP000604117"/>
    </source>
</evidence>
<keyword evidence="2" id="KW-0812">Transmembrane</keyword>
<evidence type="ECO:0000256" key="1">
    <source>
        <dbReference type="SAM" id="MobiDB-lite"/>
    </source>
</evidence>
<sequence>MPEAPARTKTRGTAPRPAPSSDGSGLRLGLFVAGLVFALIGGFGLGKLTSDSGGSDGSAAAPPGGGMSMGTADTNANHAHAPGTAEHDHGSSGMTATAGADLGGLSLSGSGYTLVPATTEFAAGKATDFRFHVQGPDKQPVKQFEVVHEKQLHLIVARRDLSGYQHLHPTMAADGTWSIPLTLGTPGLWRAFADFTLVDSAGAQIAATLGTDLVVAGDYAPRALPAAAREASTAGFTVTYEGTPTVGATQPLQFRVFRDGNPVTDLQPYLGAYGHLVVLRQGDLGYLHVHPDEQRVPGTVKFWLAAPSPGSYRAFFDFQVAGQVHTAEFTVTVA</sequence>
<feature type="transmembrane region" description="Helical" evidence="2">
    <location>
        <begin position="25"/>
        <end position="45"/>
    </location>
</feature>
<keyword evidence="4" id="KW-1185">Reference proteome</keyword>
<accession>A0ABQ4D3R3</accession>